<dbReference type="InterPro" id="IPR011333">
    <property type="entry name" value="SKP1/BTB/POZ_sf"/>
</dbReference>
<comment type="similarity">
    <text evidence="3">Belongs to the NPH3 family.</text>
</comment>
<reference evidence="6 7" key="1">
    <citation type="journal article" date="2017" name="Nature">
        <title>The Apostasia genome and the evolution of orchids.</title>
        <authorList>
            <person name="Zhang G.Q."/>
            <person name="Liu K.W."/>
            <person name="Li Z."/>
            <person name="Lohaus R."/>
            <person name="Hsiao Y.Y."/>
            <person name="Niu S.C."/>
            <person name="Wang J.Y."/>
            <person name="Lin Y.C."/>
            <person name="Xu Q."/>
            <person name="Chen L.J."/>
            <person name="Yoshida K."/>
            <person name="Fujiwara S."/>
            <person name="Wang Z.W."/>
            <person name="Zhang Y.Q."/>
            <person name="Mitsuda N."/>
            <person name="Wang M."/>
            <person name="Liu G.H."/>
            <person name="Pecoraro L."/>
            <person name="Huang H.X."/>
            <person name="Xiao X.J."/>
            <person name="Lin M."/>
            <person name="Wu X.Y."/>
            <person name="Wu W.L."/>
            <person name="Chen Y.Y."/>
            <person name="Chang S.B."/>
            <person name="Sakamoto S."/>
            <person name="Ohme-Takagi M."/>
            <person name="Yagi M."/>
            <person name="Zeng S.J."/>
            <person name="Shen C.Y."/>
            <person name="Yeh C.M."/>
            <person name="Luo Y.B."/>
            <person name="Tsai W.C."/>
            <person name="Van de Peer Y."/>
            <person name="Liu Z.J."/>
        </authorList>
    </citation>
    <scope>NUCLEOTIDE SEQUENCE [LARGE SCALE GENOMIC DNA]</scope>
    <source>
        <strain evidence="7">cv. Shenzhen</strain>
        <tissue evidence="6">Stem</tissue>
    </source>
</reference>
<evidence type="ECO:0000256" key="1">
    <source>
        <dbReference type="ARBA" id="ARBA00004906"/>
    </source>
</evidence>
<evidence type="ECO:0000259" key="4">
    <source>
        <dbReference type="PROSITE" id="PS50097"/>
    </source>
</evidence>
<dbReference type="EMBL" id="KZ451953">
    <property type="protein sequence ID" value="PKA58463.1"/>
    <property type="molecule type" value="Genomic_DNA"/>
</dbReference>
<organism evidence="6 7">
    <name type="scientific">Apostasia shenzhenica</name>
    <dbReference type="NCBI Taxonomy" id="1088818"/>
    <lineage>
        <taxon>Eukaryota</taxon>
        <taxon>Viridiplantae</taxon>
        <taxon>Streptophyta</taxon>
        <taxon>Embryophyta</taxon>
        <taxon>Tracheophyta</taxon>
        <taxon>Spermatophyta</taxon>
        <taxon>Magnoliopsida</taxon>
        <taxon>Liliopsida</taxon>
        <taxon>Asparagales</taxon>
        <taxon>Orchidaceae</taxon>
        <taxon>Apostasioideae</taxon>
        <taxon>Apostasia</taxon>
    </lineage>
</organism>
<protein>
    <submittedName>
        <fullName evidence="6">BTB/POZ domain-containing protein SETH6</fullName>
    </submittedName>
</protein>
<dbReference type="AlphaFoldDB" id="A0A2I0ASD6"/>
<dbReference type="GO" id="GO:0016567">
    <property type="term" value="P:protein ubiquitination"/>
    <property type="evidence" value="ECO:0007669"/>
    <property type="project" value="UniProtKB-UniPathway"/>
</dbReference>
<keyword evidence="7" id="KW-1185">Reference proteome</keyword>
<feature type="domain" description="NPH3" evidence="5">
    <location>
        <begin position="207"/>
        <end position="446"/>
    </location>
</feature>
<dbReference type="InterPro" id="IPR043454">
    <property type="entry name" value="NPH3/RPT2-like"/>
</dbReference>
<evidence type="ECO:0000256" key="2">
    <source>
        <dbReference type="ARBA" id="ARBA00022786"/>
    </source>
</evidence>
<comment type="pathway">
    <text evidence="1">Protein modification; protein ubiquitination.</text>
</comment>
<name>A0A2I0ASD6_9ASPA</name>
<proteinExistence type="inferred from homology"/>
<dbReference type="Gene3D" id="3.30.710.10">
    <property type="entry name" value="Potassium Channel Kv1.1, Chain A"/>
    <property type="match status" value="1"/>
</dbReference>
<dbReference type="PROSITE" id="PS51649">
    <property type="entry name" value="NPH3"/>
    <property type="match status" value="1"/>
</dbReference>
<accession>A0A2I0ASD6</accession>
<dbReference type="SUPFAM" id="SSF54695">
    <property type="entry name" value="POZ domain"/>
    <property type="match status" value="1"/>
</dbReference>
<evidence type="ECO:0000256" key="3">
    <source>
        <dbReference type="PROSITE-ProRule" id="PRU00982"/>
    </source>
</evidence>
<gene>
    <name evidence="6" type="primary">SETH6</name>
    <name evidence="6" type="ORF">AXF42_Ash013969</name>
</gene>
<evidence type="ECO:0000313" key="7">
    <source>
        <dbReference type="Proteomes" id="UP000236161"/>
    </source>
</evidence>
<sequence>MGVVTFTELKHSVSGKKTLRPCLSVRHGNEWPLSEVASDLTVEVGEASFPLHKFPLVSRSGKIRKLLSENKESKITRINLDGIPGGPESFELAAKFCYGYAIDISLANVAMLRCTAHNLQMTEGFSENNLELRTELYLKDSVFPITSNSIAVLHRCENLLPVAEEINLVGRIISGIVSNVCREQLSSGLSKLDRSLSMAAGSDPSSEWWEEAMAVLSLEFFQRVLSAMKAKGLKQETLGRILVNYAQNSIREIESSSNRRFSDPEAQKKQRMMVEAVVSLLPTHSRKSPVPISFLSGLLKASVMVSASSVCRADLEKRIGLQLDQAILEDILIPSSSNGNGNHQMYDTESAARIFSVFSNLKQDDEERDGFYEYDSPKSPKQSLIFKFSKLMDSYLAEIALDSNLPASKFISLAELLPDHARSITDGLYRSVDIFLKVMLSVSFSH</sequence>
<evidence type="ECO:0000259" key="5">
    <source>
        <dbReference type="PROSITE" id="PS51649"/>
    </source>
</evidence>
<evidence type="ECO:0000313" key="6">
    <source>
        <dbReference type="EMBL" id="PKA58463.1"/>
    </source>
</evidence>
<dbReference type="OrthoDB" id="624345at2759"/>
<dbReference type="UniPathway" id="UPA00143"/>
<dbReference type="InterPro" id="IPR000210">
    <property type="entry name" value="BTB/POZ_dom"/>
</dbReference>
<dbReference type="PANTHER" id="PTHR32370">
    <property type="entry name" value="OS12G0117600 PROTEIN"/>
    <property type="match status" value="1"/>
</dbReference>
<dbReference type="PROSITE" id="PS50097">
    <property type="entry name" value="BTB"/>
    <property type="match status" value="1"/>
</dbReference>
<keyword evidence="2" id="KW-0833">Ubl conjugation pathway</keyword>
<feature type="domain" description="BTB" evidence="4">
    <location>
        <begin position="38"/>
        <end position="106"/>
    </location>
</feature>
<dbReference type="Proteomes" id="UP000236161">
    <property type="component" value="Unassembled WGS sequence"/>
</dbReference>
<dbReference type="InterPro" id="IPR027356">
    <property type="entry name" value="NPH3_dom"/>
</dbReference>
<dbReference type="Pfam" id="PF00651">
    <property type="entry name" value="BTB"/>
    <property type="match status" value="1"/>
</dbReference>
<dbReference type="Pfam" id="PF03000">
    <property type="entry name" value="NPH3"/>
    <property type="match status" value="1"/>
</dbReference>
<dbReference type="SMART" id="SM00225">
    <property type="entry name" value="BTB"/>
    <property type="match status" value="1"/>
</dbReference>